<dbReference type="InterPro" id="IPR052189">
    <property type="entry name" value="L-asp_N-monooxygenase_NS-form"/>
</dbReference>
<feature type="domain" description="FAD-dependent urate hydroxylase HpyO/Asp monooxygenase CreE-like FAD/NAD(P)-binding" evidence="1">
    <location>
        <begin position="6"/>
        <end position="163"/>
    </location>
</feature>
<dbReference type="InterPro" id="IPR038732">
    <property type="entry name" value="HpyO/CreE_NAD-binding"/>
</dbReference>
<reference evidence="3" key="1">
    <citation type="journal article" date="2019" name="Int. J. Syst. Evol. Microbiol.">
        <title>The Global Catalogue of Microorganisms (GCM) 10K type strain sequencing project: providing services to taxonomists for standard genome sequencing and annotation.</title>
        <authorList>
            <consortium name="The Broad Institute Genomics Platform"/>
            <consortium name="The Broad Institute Genome Sequencing Center for Infectious Disease"/>
            <person name="Wu L."/>
            <person name="Ma J."/>
        </authorList>
    </citation>
    <scope>NUCLEOTIDE SEQUENCE [LARGE SCALE GENOMIC DNA]</scope>
    <source>
        <strain evidence="3">DFY28</strain>
    </source>
</reference>
<dbReference type="PANTHER" id="PTHR40254:SF1">
    <property type="entry name" value="BLR0577 PROTEIN"/>
    <property type="match status" value="1"/>
</dbReference>
<dbReference type="SUPFAM" id="SSF51905">
    <property type="entry name" value="FAD/NAD(P)-binding domain"/>
    <property type="match status" value="1"/>
</dbReference>
<keyword evidence="3" id="KW-1185">Reference proteome</keyword>
<proteinExistence type="predicted"/>
<dbReference type="Proteomes" id="UP001596098">
    <property type="component" value="Unassembled WGS sequence"/>
</dbReference>
<comment type="caution">
    <text evidence="2">The sequence shown here is derived from an EMBL/GenBank/DDBJ whole genome shotgun (WGS) entry which is preliminary data.</text>
</comment>
<gene>
    <name evidence="2" type="ORF">ACFPWU_00555</name>
</gene>
<evidence type="ECO:0000313" key="2">
    <source>
        <dbReference type="EMBL" id="MFC6152159.1"/>
    </source>
</evidence>
<organism evidence="2 3">
    <name type="scientific">Nocardioides yefusunii</name>
    <dbReference type="NCBI Taxonomy" id="2500546"/>
    <lineage>
        <taxon>Bacteria</taxon>
        <taxon>Bacillati</taxon>
        <taxon>Actinomycetota</taxon>
        <taxon>Actinomycetes</taxon>
        <taxon>Propionibacteriales</taxon>
        <taxon>Nocardioidaceae</taxon>
        <taxon>Nocardioides</taxon>
    </lineage>
</organism>
<name>A0ABW1QTJ0_9ACTN</name>
<protein>
    <submittedName>
        <fullName evidence="2">FAD/NAD(P)-binding protein</fullName>
    </submittedName>
</protein>
<dbReference type="RefSeq" id="WP_128220223.1">
    <property type="nucleotide sequence ID" value="NZ_CP034929.1"/>
</dbReference>
<dbReference type="PANTHER" id="PTHR40254">
    <property type="entry name" value="BLR0577 PROTEIN"/>
    <property type="match status" value="1"/>
</dbReference>
<dbReference type="Gene3D" id="3.50.50.60">
    <property type="entry name" value="FAD/NAD(P)-binding domain"/>
    <property type="match status" value="1"/>
</dbReference>
<dbReference type="InterPro" id="IPR036188">
    <property type="entry name" value="FAD/NAD-bd_sf"/>
</dbReference>
<dbReference type="Pfam" id="PF13454">
    <property type="entry name" value="NAD_binding_9"/>
    <property type="match status" value="1"/>
</dbReference>
<accession>A0ABW1QTJ0</accession>
<evidence type="ECO:0000259" key="1">
    <source>
        <dbReference type="Pfam" id="PF13454"/>
    </source>
</evidence>
<evidence type="ECO:0000313" key="3">
    <source>
        <dbReference type="Proteomes" id="UP001596098"/>
    </source>
</evidence>
<sequence length="555" mass="59738">MRADLVVVGGGPRALQALLALDDALAAAEERGQGLGRELVVDLFEPGRPGAGAVWCPDQLPHLLMNLDPSSVDFRSRSGTVSHDYRAWERCVRYVPLRYPPRARMGLYLVWVFGCVERSPRLRIRHRREAVTGLVRGREGWDVLTEGGAARTVAPRVVLATGHAGGGAVDHTELAADVARRGPGAHVAVRGAALTGIDTVLTLTAARGSRWFADGSPEPEQAPVPIGSGLTWVPSGQEPDRITLVSRSGELLMPKPDVLDPAVVEAVRSVTSRWRPGAVPDDGWWDVLVDAAAAAAHASGRRFVRDSAHVVLARGRDEEPWQERWLRDLDRAEGNHPCASSTTSFDEAAWWLGRAWAAGYAHVVASLDRSVRPEHEWRRWRERAARLERWAFGPPAETVRKLLALGEAGMLDVARSVPAEATVEVDAITRGPGVLDDHLGADGAEPRAHDSLWATLLDLGQVQVRPGERGVLTTASGQCISPEGRGTPGLSVLGRPTEDPVIGHDTLLRLHADVERWAERIAAEMVAGRAVMPRQRGAKLRTAAAGAATAAVGEA</sequence>
<dbReference type="EMBL" id="JBHSQI010000001">
    <property type="protein sequence ID" value="MFC6152159.1"/>
    <property type="molecule type" value="Genomic_DNA"/>
</dbReference>